<dbReference type="InterPro" id="IPR039420">
    <property type="entry name" value="WalR-like"/>
</dbReference>
<dbReference type="FunFam" id="3.40.50.2300:FF:000001">
    <property type="entry name" value="DNA-binding response regulator PhoB"/>
    <property type="match status" value="1"/>
</dbReference>
<keyword evidence="5" id="KW-0804">Transcription</keyword>
<dbReference type="InterPro" id="IPR001789">
    <property type="entry name" value="Sig_transdc_resp-reg_receiver"/>
</dbReference>
<sequence>MPHILLVEDDEKIARLLVRLLSFEGFDVNHANNGDDAITIIGSLNPDLVILDMMLPGKDGFEVCDAVRSSFKNSILMLTAHEGDLNEVSAFKAGVDDFVIKPVKPDILLARINALLRRQTRGRGTHIQVADLDINPDSRKVIINSQAIDITDSEFQLLWILASNVGQVISREALFQQIMDKDFDGLDRSIDMRISKLRKKLKQHSPNKEYIRTLRQAGYLFIDTDAQ</sequence>
<dbReference type="InterPro" id="IPR001867">
    <property type="entry name" value="OmpR/PhoB-type_DNA-bd"/>
</dbReference>
<evidence type="ECO:0000256" key="5">
    <source>
        <dbReference type="ARBA" id="ARBA00023163"/>
    </source>
</evidence>
<evidence type="ECO:0000259" key="8">
    <source>
        <dbReference type="PROSITE" id="PS50110"/>
    </source>
</evidence>
<dbReference type="Pfam" id="PF00072">
    <property type="entry name" value="Response_reg"/>
    <property type="match status" value="1"/>
</dbReference>
<dbReference type="PANTHER" id="PTHR48111">
    <property type="entry name" value="REGULATOR OF RPOS"/>
    <property type="match status" value="1"/>
</dbReference>
<evidence type="ECO:0000259" key="9">
    <source>
        <dbReference type="PROSITE" id="PS51755"/>
    </source>
</evidence>
<accession>A0A3S0LL63</accession>
<dbReference type="PANTHER" id="PTHR48111:SF47">
    <property type="entry name" value="TRANSCRIPTIONAL REGULATORY PROTEIN RSTA"/>
    <property type="match status" value="1"/>
</dbReference>
<evidence type="ECO:0000256" key="1">
    <source>
        <dbReference type="ARBA" id="ARBA00022553"/>
    </source>
</evidence>
<evidence type="ECO:0000256" key="6">
    <source>
        <dbReference type="PROSITE-ProRule" id="PRU00169"/>
    </source>
</evidence>
<feature type="modified residue" description="4-aspartylphosphate" evidence="6">
    <location>
        <position position="52"/>
    </location>
</feature>
<dbReference type="InterPro" id="IPR036388">
    <property type="entry name" value="WH-like_DNA-bd_sf"/>
</dbReference>
<dbReference type="GO" id="GO:0005829">
    <property type="term" value="C:cytosol"/>
    <property type="evidence" value="ECO:0007669"/>
    <property type="project" value="TreeGrafter"/>
</dbReference>
<keyword evidence="3" id="KW-0805">Transcription regulation</keyword>
<organism evidence="10 11">
    <name type="scientific">Shewanella canadensis</name>
    <dbReference type="NCBI Taxonomy" id="271096"/>
    <lineage>
        <taxon>Bacteria</taxon>
        <taxon>Pseudomonadati</taxon>
        <taxon>Pseudomonadota</taxon>
        <taxon>Gammaproteobacteria</taxon>
        <taxon>Alteromonadales</taxon>
        <taxon>Shewanellaceae</taxon>
        <taxon>Shewanella</taxon>
    </lineage>
</organism>
<dbReference type="GO" id="GO:0032993">
    <property type="term" value="C:protein-DNA complex"/>
    <property type="evidence" value="ECO:0007669"/>
    <property type="project" value="TreeGrafter"/>
</dbReference>
<dbReference type="SUPFAM" id="SSF52172">
    <property type="entry name" value="CheY-like"/>
    <property type="match status" value="1"/>
</dbReference>
<dbReference type="Proteomes" id="UP000267448">
    <property type="component" value="Unassembled WGS sequence"/>
</dbReference>
<dbReference type="EMBL" id="RXNU01000008">
    <property type="protein sequence ID" value="RTR38046.1"/>
    <property type="molecule type" value="Genomic_DNA"/>
</dbReference>
<evidence type="ECO:0000256" key="7">
    <source>
        <dbReference type="PROSITE-ProRule" id="PRU01091"/>
    </source>
</evidence>
<dbReference type="PROSITE" id="PS50110">
    <property type="entry name" value="RESPONSE_REGULATORY"/>
    <property type="match status" value="1"/>
</dbReference>
<dbReference type="GO" id="GO:0006355">
    <property type="term" value="P:regulation of DNA-templated transcription"/>
    <property type="evidence" value="ECO:0007669"/>
    <property type="project" value="InterPro"/>
</dbReference>
<protein>
    <submittedName>
        <fullName evidence="10">Response regulator transcription factor</fullName>
    </submittedName>
</protein>
<dbReference type="PROSITE" id="PS51755">
    <property type="entry name" value="OMPR_PHOB"/>
    <property type="match status" value="1"/>
</dbReference>
<reference evidence="10 11" key="1">
    <citation type="submission" date="2018-12" db="EMBL/GenBank/DDBJ databases">
        <authorList>
            <person name="Yu L."/>
        </authorList>
    </citation>
    <scope>NUCLEOTIDE SEQUENCE [LARGE SCALE GENOMIC DNA]</scope>
    <source>
        <strain evidence="10 11">HAW-EB2</strain>
    </source>
</reference>
<dbReference type="AlphaFoldDB" id="A0A3S0LL63"/>
<dbReference type="Gene3D" id="1.10.10.10">
    <property type="entry name" value="Winged helix-like DNA-binding domain superfamily/Winged helix DNA-binding domain"/>
    <property type="match status" value="1"/>
</dbReference>
<gene>
    <name evidence="10" type="ORF">EKG38_15910</name>
</gene>
<dbReference type="GO" id="GO:0000976">
    <property type="term" value="F:transcription cis-regulatory region binding"/>
    <property type="evidence" value="ECO:0007669"/>
    <property type="project" value="TreeGrafter"/>
</dbReference>
<dbReference type="Gene3D" id="3.40.50.2300">
    <property type="match status" value="1"/>
</dbReference>
<dbReference type="InterPro" id="IPR011006">
    <property type="entry name" value="CheY-like_superfamily"/>
</dbReference>
<evidence type="ECO:0000256" key="4">
    <source>
        <dbReference type="ARBA" id="ARBA00023125"/>
    </source>
</evidence>
<dbReference type="Pfam" id="PF00486">
    <property type="entry name" value="Trans_reg_C"/>
    <property type="match status" value="1"/>
</dbReference>
<evidence type="ECO:0000256" key="3">
    <source>
        <dbReference type="ARBA" id="ARBA00023015"/>
    </source>
</evidence>
<keyword evidence="2" id="KW-0902">Two-component regulatory system</keyword>
<dbReference type="SMART" id="SM00862">
    <property type="entry name" value="Trans_reg_C"/>
    <property type="match status" value="1"/>
</dbReference>
<dbReference type="OrthoDB" id="9802426at2"/>
<proteinExistence type="predicted"/>
<evidence type="ECO:0000256" key="2">
    <source>
        <dbReference type="ARBA" id="ARBA00023012"/>
    </source>
</evidence>
<feature type="DNA-binding region" description="OmpR/PhoB-type" evidence="7">
    <location>
        <begin position="124"/>
        <end position="223"/>
    </location>
</feature>
<keyword evidence="1 6" id="KW-0597">Phosphoprotein</keyword>
<feature type="domain" description="Response regulatory" evidence="8">
    <location>
        <begin position="3"/>
        <end position="116"/>
    </location>
</feature>
<keyword evidence="4 7" id="KW-0238">DNA-binding</keyword>
<evidence type="ECO:0000313" key="10">
    <source>
        <dbReference type="EMBL" id="RTR38046.1"/>
    </source>
</evidence>
<feature type="domain" description="OmpR/PhoB-type" evidence="9">
    <location>
        <begin position="124"/>
        <end position="223"/>
    </location>
</feature>
<evidence type="ECO:0000313" key="11">
    <source>
        <dbReference type="Proteomes" id="UP000267448"/>
    </source>
</evidence>
<keyword evidence="11" id="KW-1185">Reference proteome</keyword>
<comment type="caution">
    <text evidence="10">The sequence shown here is derived from an EMBL/GenBank/DDBJ whole genome shotgun (WGS) entry which is preliminary data.</text>
</comment>
<dbReference type="SMART" id="SM00448">
    <property type="entry name" value="REC"/>
    <property type="match status" value="1"/>
</dbReference>
<name>A0A3S0LL63_9GAMM</name>
<dbReference type="GO" id="GO:0000156">
    <property type="term" value="F:phosphorelay response regulator activity"/>
    <property type="evidence" value="ECO:0007669"/>
    <property type="project" value="TreeGrafter"/>
</dbReference>
<dbReference type="CDD" id="cd00383">
    <property type="entry name" value="trans_reg_C"/>
    <property type="match status" value="1"/>
</dbReference>
<dbReference type="RefSeq" id="WP_126521215.1">
    <property type="nucleotide sequence ID" value="NZ_RXNU01000008.1"/>
</dbReference>